<dbReference type="PANTHER" id="PTHR15910">
    <property type="entry name" value="ARCHAEMETZINCIN"/>
    <property type="match status" value="1"/>
</dbReference>
<comment type="caution">
    <text evidence="8">The sequence shown here is derived from an EMBL/GenBank/DDBJ whole genome shotgun (WGS) entry which is preliminary data.</text>
</comment>
<keyword evidence="5" id="KW-0862">Zinc</keyword>
<dbReference type="InterPro" id="IPR012962">
    <property type="entry name" value="Pept_M54_archaemetzincn"/>
</dbReference>
<gene>
    <name evidence="8" type="ORF">CVV64_10235</name>
</gene>
<evidence type="ECO:0000256" key="3">
    <source>
        <dbReference type="ARBA" id="ARBA00022723"/>
    </source>
</evidence>
<sequence length="334" mass="38291">MNDTAASVSGTTERDPKRGRKIVLIIVLSLLLAEIILVRFHPDTVAKLLRRNPSYPETIHQAFKPDPLFAPFPESVPGDWISTHPEPGQTFDQFVSGNWNRHGENGKDKLHIIPMGALRAGWKATLEPVREFVEAFFNMPLVIDRPLTDPERIFTSRINVNTNFPQLLTTDILKFLMENLSSDSYCTIAVTMLDLYPDDSWNFVFGQASLVGRVGVFSLFRYDPSFYGVNSDNAEKIIFRRTLQVLFHEMVHMFGVYHCVHFNCLMNGSNSMEETDSQPLFLCPVCLRKLHHLAKFNPETRYEKLKNLYEKSGLTEEAQWLEKRIAVLKKKQGL</sequence>
<keyword evidence="7" id="KW-1133">Transmembrane helix</keyword>
<dbReference type="GO" id="GO:0008237">
    <property type="term" value="F:metallopeptidase activity"/>
    <property type="evidence" value="ECO:0007669"/>
    <property type="project" value="UniProtKB-KW"/>
</dbReference>
<dbReference type="GO" id="GO:0046872">
    <property type="term" value="F:metal ion binding"/>
    <property type="evidence" value="ECO:0007669"/>
    <property type="project" value="UniProtKB-KW"/>
</dbReference>
<keyword evidence="7" id="KW-0812">Transmembrane</keyword>
<evidence type="ECO:0000256" key="4">
    <source>
        <dbReference type="ARBA" id="ARBA00022801"/>
    </source>
</evidence>
<dbReference type="PANTHER" id="PTHR15910:SF1">
    <property type="entry name" value="ARCHAEMETZINCIN-2"/>
    <property type="match status" value="1"/>
</dbReference>
<dbReference type="Proteomes" id="UP000233256">
    <property type="component" value="Unassembled WGS sequence"/>
</dbReference>
<name>A0A2N1PPS8_9BACT</name>
<dbReference type="InterPro" id="IPR024079">
    <property type="entry name" value="MetalloPept_cat_dom_sf"/>
</dbReference>
<proteinExistence type="predicted"/>
<evidence type="ECO:0000313" key="9">
    <source>
        <dbReference type="Proteomes" id="UP000233256"/>
    </source>
</evidence>
<keyword evidence="3" id="KW-0479">Metal-binding</keyword>
<protein>
    <recommendedName>
        <fullName evidence="10">Archaemetzincin</fullName>
    </recommendedName>
</protein>
<dbReference type="GO" id="GO:0006508">
    <property type="term" value="P:proteolysis"/>
    <property type="evidence" value="ECO:0007669"/>
    <property type="project" value="UniProtKB-KW"/>
</dbReference>
<keyword evidence="2" id="KW-0645">Protease</keyword>
<feature type="transmembrane region" description="Helical" evidence="7">
    <location>
        <begin position="22"/>
        <end position="41"/>
    </location>
</feature>
<dbReference type="EMBL" id="PGXC01000006">
    <property type="protein sequence ID" value="PKK90334.1"/>
    <property type="molecule type" value="Genomic_DNA"/>
</dbReference>
<dbReference type="CDD" id="cd11375">
    <property type="entry name" value="Peptidase_M54"/>
    <property type="match status" value="1"/>
</dbReference>
<comment type="cofactor">
    <cofactor evidence="1">
        <name>Zn(2+)</name>
        <dbReference type="ChEBI" id="CHEBI:29105"/>
    </cofactor>
</comment>
<keyword evidence="6" id="KW-0482">Metalloprotease</keyword>
<organism evidence="8 9">
    <name type="scientific">Candidatus Wallbacteria bacterium HGW-Wallbacteria-1</name>
    <dbReference type="NCBI Taxonomy" id="2013854"/>
    <lineage>
        <taxon>Bacteria</taxon>
        <taxon>Candidatus Walliibacteriota</taxon>
    </lineage>
</organism>
<dbReference type="Pfam" id="PF07998">
    <property type="entry name" value="Peptidase_M54"/>
    <property type="match status" value="1"/>
</dbReference>
<keyword evidence="4" id="KW-0378">Hydrolase</keyword>
<reference evidence="8 9" key="1">
    <citation type="journal article" date="2017" name="ISME J.">
        <title>Potential for microbial H2 and metal transformations associated with novel bacteria and archaea in deep terrestrial subsurface sediments.</title>
        <authorList>
            <person name="Hernsdorf A.W."/>
            <person name="Amano Y."/>
            <person name="Miyakawa K."/>
            <person name="Ise K."/>
            <person name="Suzuki Y."/>
            <person name="Anantharaman K."/>
            <person name="Probst A."/>
            <person name="Burstein D."/>
            <person name="Thomas B.C."/>
            <person name="Banfield J.F."/>
        </authorList>
    </citation>
    <scope>NUCLEOTIDE SEQUENCE [LARGE SCALE GENOMIC DNA]</scope>
    <source>
        <strain evidence="8">HGW-Wallbacteria-1</strain>
    </source>
</reference>
<dbReference type="SUPFAM" id="SSF55486">
    <property type="entry name" value="Metalloproteases ('zincins'), catalytic domain"/>
    <property type="match status" value="1"/>
</dbReference>
<evidence type="ECO:0000313" key="8">
    <source>
        <dbReference type="EMBL" id="PKK90334.1"/>
    </source>
</evidence>
<evidence type="ECO:0000256" key="6">
    <source>
        <dbReference type="ARBA" id="ARBA00023049"/>
    </source>
</evidence>
<accession>A0A2N1PPS8</accession>
<dbReference type="AlphaFoldDB" id="A0A2N1PPS8"/>
<evidence type="ECO:0000256" key="7">
    <source>
        <dbReference type="SAM" id="Phobius"/>
    </source>
</evidence>
<evidence type="ECO:0008006" key="10">
    <source>
        <dbReference type="Google" id="ProtNLM"/>
    </source>
</evidence>
<evidence type="ECO:0000256" key="2">
    <source>
        <dbReference type="ARBA" id="ARBA00022670"/>
    </source>
</evidence>
<dbReference type="Gene3D" id="3.40.390.10">
    <property type="entry name" value="Collagenase (Catalytic Domain)"/>
    <property type="match status" value="1"/>
</dbReference>
<keyword evidence="7" id="KW-0472">Membrane</keyword>
<evidence type="ECO:0000256" key="1">
    <source>
        <dbReference type="ARBA" id="ARBA00001947"/>
    </source>
</evidence>
<evidence type="ECO:0000256" key="5">
    <source>
        <dbReference type="ARBA" id="ARBA00022833"/>
    </source>
</evidence>